<keyword evidence="7 8" id="KW-0456">Lyase</keyword>
<dbReference type="NCBIfam" id="NF003806">
    <property type="entry name" value="PRK05395.1-3"/>
    <property type="match status" value="1"/>
</dbReference>
<dbReference type="NCBIfam" id="NF003805">
    <property type="entry name" value="PRK05395.1-2"/>
    <property type="match status" value="1"/>
</dbReference>
<evidence type="ECO:0000256" key="5">
    <source>
        <dbReference type="ARBA" id="ARBA00012060"/>
    </source>
</evidence>
<dbReference type="SUPFAM" id="SSF52304">
    <property type="entry name" value="Type II 3-dehydroquinate dehydratase"/>
    <property type="match status" value="1"/>
</dbReference>
<feature type="binding site" evidence="8 10">
    <location>
        <position position="81"/>
    </location>
    <ligand>
        <name>substrate</name>
    </ligand>
</feature>
<evidence type="ECO:0000313" key="13">
    <source>
        <dbReference type="Proteomes" id="UP000199182"/>
    </source>
</evidence>
<evidence type="ECO:0000256" key="11">
    <source>
        <dbReference type="PIRSR" id="PIRSR001399-3"/>
    </source>
</evidence>
<dbReference type="Gene3D" id="3.40.50.9100">
    <property type="entry name" value="Dehydroquinase, class II"/>
    <property type="match status" value="1"/>
</dbReference>
<evidence type="ECO:0000256" key="9">
    <source>
        <dbReference type="PIRSR" id="PIRSR001399-1"/>
    </source>
</evidence>
<dbReference type="UniPathway" id="UPA00053">
    <property type="reaction ID" value="UER00086"/>
</dbReference>
<organism evidence="12 13">
    <name type="scientific">Acetanaerobacterium elongatum</name>
    <dbReference type="NCBI Taxonomy" id="258515"/>
    <lineage>
        <taxon>Bacteria</taxon>
        <taxon>Bacillati</taxon>
        <taxon>Bacillota</taxon>
        <taxon>Clostridia</taxon>
        <taxon>Eubacteriales</taxon>
        <taxon>Oscillospiraceae</taxon>
        <taxon>Acetanaerobacterium</taxon>
    </lineage>
</organism>
<dbReference type="RefSeq" id="WP_092641817.1">
    <property type="nucleotide sequence ID" value="NZ_FNID01000029.1"/>
</dbReference>
<evidence type="ECO:0000256" key="6">
    <source>
        <dbReference type="ARBA" id="ARBA00023141"/>
    </source>
</evidence>
<dbReference type="Pfam" id="PF01220">
    <property type="entry name" value="DHquinase_II"/>
    <property type="match status" value="1"/>
</dbReference>
<evidence type="ECO:0000256" key="1">
    <source>
        <dbReference type="ARBA" id="ARBA00001864"/>
    </source>
</evidence>
<comment type="catalytic activity">
    <reaction evidence="1 8">
        <text>3-dehydroquinate = 3-dehydroshikimate + H2O</text>
        <dbReference type="Rhea" id="RHEA:21096"/>
        <dbReference type="ChEBI" id="CHEBI:15377"/>
        <dbReference type="ChEBI" id="CHEBI:16630"/>
        <dbReference type="ChEBI" id="CHEBI:32364"/>
        <dbReference type="EC" id="4.2.1.10"/>
    </reaction>
</comment>
<dbReference type="InterPro" id="IPR001874">
    <property type="entry name" value="DHquinase_II"/>
</dbReference>
<reference evidence="12 13" key="1">
    <citation type="submission" date="2016-10" db="EMBL/GenBank/DDBJ databases">
        <authorList>
            <person name="de Groot N.N."/>
        </authorList>
    </citation>
    <scope>NUCLEOTIDE SEQUENCE [LARGE SCALE GENOMIC DNA]</scope>
    <source>
        <strain evidence="12 13">CGMCC 1.5012</strain>
    </source>
</reference>
<dbReference type="GO" id="GO:0009423">
    <property type="term" value="P:chorismate biosynthetic process"/>
    <property type="evidence" value="ECO:0007669"/>
    <property type="project" value="UniProtKB-UniRule"/>
</dbReference>
<dbReference type="InterPro" id="IPR036441">
    <property type="entry name" value="DHquinase_II_sf"/>
</dbReference>
<evidence type="ECO:0000313" key="12">
    <source>
        <dbReference type="EMBL" id="SDN71498.1"/>
    </source>
</evidence>
<feature type="binding site" evidence="8 10">
    <location>
        <position position="112"/>
    </location>
    <ligand>
        <name>substrate</name>
    </ligand>
</feature>
<dbReference type="EC" id="4.2.1.10" evidence="5 8"/>
<dbReference type="GO" id="GO:0009073">
    <property type="term" value="P:aromatic amino acid family biosynthetic process"/>
    <property type="evidence" value="ECO:0007669"/>
    <property type="project" value="UniProtKB-KW"/>
</dbReference>
<feature type="active site" description="Proton acceptor" evidence="8 9">
    <location>
        <position position="24"/>
    </location>
</feature>
<proteinExistence type="inferred from homology"/>
<accession>A0A1H0DN51</accession>
<keyword evidence="8" id="KW-0028">Amino-acid biosynthesis</keyword>
<dbReference type="STRING" id="258515.SAMN05192585_12932"/>
<dbReference type="Proteomes" id="UP000199182">
    <property type="component" value="Unassembled WGS sequence"/>
</dbReference>
<feature type="site" description="Transition state stabilizer" evidence="8 11">
    <location>
        <position position="19"/>
    </location>
</feature>
<comment type="function">
    <text evidence="8">Catalyzes a trans-dehydration via an enolate intermediate.</text>
</comment>
<evidence type="ECO:0000256" key="10">
    <source>
        <dbReference type="PIRSR" id="PIRSR001399-2"/>
    </source>
</evidence>
<dbReference type="EMBL" id="FNID01000029">
    <property type="protein sequence ID" value="SDN71498.1"/>
    <property type="molecule type" value="Genomic_DNA"/>
</dbReference>
<keyword evidence="6 8" id="KW-0057">Aromatic amino acid biosynthesis</keyword>
<name>A0A1H0DN51_9FIRM</name>
<dbReference type="CDD" id="cd00466">
    <property type="entry name" value="DHQase_II"/>
    <property type="match status" value="1"/>
</dbReference>
<dbReference type="GO" id="GO:0003855">
    <property type="term" value="F:3-dehydroquinate dehydratase activity"/>
    <property type="evidence" value="ECO:0007669"/>
    <property type="project" value="UniProtKB-UniRule"/>
</dbReference>
<evidence type="ECO:0000256" key="2">
    <source>
        <dbReference type="ARBA" id="ARBA00004902"/>
    </source>
</evidence>
<evidence type="ECO:0000256" key="8">
    <source>
        <dbReference type="HAMAP-Rule" id="MF_00169"/>
    </source>
</evidence>
<evidence type="ECO:0000256" key="7">
    <source>
        <dbReference type="ARBA" id="ARBA00023239"/>
    </source>
</evidence>
<comment type="subunit">
    <text evidence="4 8">Homododecamer.</text>
</comment>
<dbReference type="NCBIfam" id="NF003807">
    <property type="entry name" value="PRK05395.1-4"/>
    <property type="match status" value="1"/>
</dbReference>
<evidence type="ECO:0000256" key="4">
    <source>
        <dbReference type="ARBA" id="ARBA00011193"/>
    </source>
</evidence>
<feature type="active site" description="Proton donor" evidence="8 9">
    <location>
        <position position="101"/>
    </location>
</feature>
<dbReference type="PANTHER" id="PTHR21272">
    <property type="entry name" value="CATABOLIC 3-DEHYDROQUINASE"/>
    <property type="match status" value="1"/>
</dbReference>
<dbReference type="GO" id="GO:0019631">
    <property type="term" value="P:quinate catabolic process"/>
    <property type="evidence" value="ECO:0007669"/>
    <property type="project" value="TreeGrafter"/>
</dbReference>
<feature type="binding site" evidence="8 10">
    <location>
        <position position="75"/>
    </location>
    <ligand>
        <name>substrate</name>
    </ligand>
</feature>
<dbReference type="AlphaFoldDB" id="A0A1H0DN51"/>
<dbReference type="GO" id="GO:0008652">
    <property type="term" value="P:amino acid biosynthetic process"/>
    <property type="evidence" value="ECO:0007669"/>
    <property type="project" value="UniProtKB-KW"/>
</dbReference>
<gene>
    <name evidence="8" type="primary">aroQ</name>
    <name evidence="12" type="ORF">SAMN05192585_12932</name>
</gene>
<comment type="pathway">
    <text evidence="2 8">Metabolic intermediate biosynthesis; chorismate biosynthesis; chorismate from D-erythrose 4-phosphate and phosphoenolpyruvate: step 3/7.</text>
</comment>
<dbReference type="HAMAP" id="MF_00169">
    <property type="entry name" value="AroQ"/>
    <property type="match status" value="1"/>
</dbReference>
<evidence type="ECO:0000256" key="3">
    <source>
        <dbReference type="ARBA" id="ARBA00011037"/>
    </source>
</evidence>
<dbReference type="NCBIfam" id="TIGR01088">
    <property type="entry name" value="aroQ"/>
    <property type="match status" value="1"/>
</dbReference>
<dbReference type="PANTHER" id="PTHR21272:SF3">
    <property type="entry name" value="CATABOLIC 3-DEHYDROQUINASE"/>
    <property type="match status" value="1"/>
</dbReference>
<keyword evidence="13" id="KW-1185">Reference proteome</keyword>
<protein>
    <recommendedName>
        <fullName evidence="5 8">3-dehydroquinate dehydratase</fullName>
        <shortName evidence="8">3-dehydroquinase</shortName>
        <ecNumber evidence="5 8">4.2.1.10</ecNumber>
    </recommendedName>
    <alternativeName>
        <fullName evidence="8">Type II DHQase</fullName>
    </alternativeName>
</protein>
<sequence length="154" mass="16913">MNRNILIINGPNLNLTGTRKPEIYGSTTLTQINERIARHASEKGLTCNFYQSNHEGAIIDKIHEARGVYAGVIINAGAYSHYSYAIRDAIEAVELPFIEVHLSNIFARDEFRSKSVLSAVCRGHISGFGADSYLLGVEALALVLDKQAAQKPQL</sequence>
<comment type="similarity">
    <text evidence="3 8">Belongs to the type-II 3-dehydroquinase family.</text>
</comment>
<feature type="binding site" evidence="8 10">
    <location>
        <begin position="102"/>
        <end position="103"/>
    </location>
    <ligand>
        <name>substrate</name>
    </ligand>
</feature>
<dbReference type="PIRSF" id="PIRSF001399">
    <property type="entry name" value="DHquinase_II"/>
    <property type="match status" value="1"/>
</dbReference>
<dbReference type="OrthoDB" id="9790793at2"/>
<feature type="binding site" evidence="8 10">
    <location>
        <position position="88"/>
    </location>
    <ligand>
        <name>substrate</name>
    </ligand>
</feature>